<accession>A0A072N2S1</accession>
<comment type="caution">
    <text evidence="1">The sequence shown here is derived from an EMBL/GenBank/DDBJ whole genome shotgun (WGS) entry which is preliminary data.</text>
</comment>
<reference evidence="1 2" key="1">
    <citation type="submission" date="2012-12" db="EMBL/GenBank/DDBJ databases">
        <title>Genome assembly of Marinobacter sp. AK21.</title>
        <authorList>
            <person name="Khatri I."/>
            <person name="Kumar R."/>
            <person name="Vaidya B."/>
            <person name="Subramanian S."/>
            <person name="Pinnaka A."/>
        </authorList>
    </citation>
    <scope>NUCLEOTIDE SEQUENCE [LARGE SCALE GENOMIC DNA]</scope>
    <source>
        <strain evidence="1 2">AK21</strain>
    </source>
</reference>
<dbReference type="AlphaFoldDB" id="A0A072N2S1"/>
<sequence length="39" mass="4531">MRRLHRQMTQDGLSEVGMEARRKMIATAKGMAYHQAIEK</sequence>
<organism evidence="1 2">
    <name type="scientific">Marinobacter nitratireducens</name>
    <dbReference type="NCBI Taxonomy" id="1137280"/>
    <lineage>
        <taxon>Bacteria</taxon>
        <taxon>Pseudomonadati</taxon>
        <taxon>Pseudomonadota</taxon>
        <taxon>Gammaproteobacteria</taxon>
        <taxon>Pseudomonadales</taxon>
        <taxon>Marinobacteraceae</taxon>
        <taxon>Marinobacter</taxon>
    </lineage>
</organism>
<dbReference type="Proteomes" id="UP000035057">
    <property type="component" value="Unassembled WGS sequence"/>
</dbReference>
<evidence type="ECO:0000313" key="1">
    <source>
        <dbReference type="EMBL" id="KEF31791.1"/>
    </source>
</evidence>
<dbReference type="EMBL" id="ANIE01000004">
    <property type="protein sequence ID" value="KEF31791.1"/>
    <property type="molecule type" value="Genomic_DNA"/>
</dbReference>
<proteinExistence type="predicted"/>
<protein>
    <submittedName>
        <fullName evidence="1">Uncharacterized protein</fullName>
    </submittedName>
</protein>
<evidence type="ECO:0000313" key="2">
    <source>
        <dbReference type="Proteomes" id="UP000035057"/>
    </source>
</evidence>
<dbReference type="PATRIC" id="fig|1137280.3.peg.1291"/>
<keyword evidence="2" id="KW-1185">Reference proteome</keyword>
<name>A0A072N2S1_9GAMM</name>
<gene>
    <name evidence="1" type="ORF">D777_01477</name>
</gene>